<protein>
    <submittedName>
        <fullName evidence="1">Uncharacterized protein</fullName>
    </submittedName>
</protein>
<reference evidence="2" key="1">
    <citation type="submission" date="2016-06" db="EMBL/GenBank/DDBJ databases">
        <authorList>
            <person name="Varghese N."/>
            <person name="Submissions Spin"/>
        </authorList>
    </citation>
    <scope>NUCLEOTIDE SEQUENCE [LARGE SCALE GENOMIC DNA]</scope>
    <source>
        <strain evidence="2">DSM 45431</strain>
    </source>
</reference>
<sequence>MLYGQQVRVERHWWNGDRSLRGRRDVYIRTDGQRWEVEAQTGGLAGRSKLHPCPSRASAEILADAWLGGRPEWRELAP</sequence>
<dbReference type="Proteomes" id="UP000199413">
    <property type="component" value="Unassembled WGS sequence"/>
</dbReference>
<evidence type="ECO:0000313" key="1">
    <source>
        <dbReference type="EMBL" id="SCL34810.1"/>
    </source>
</evidence>
<proteinExistence type="predicted"/>
<accession>A0A1C6SZ73</accession>
<organism evidence="1 2">
    <name type="scientific">Micromonospora rhizosphaerae</name>
    <dbReference type="NCBI Taxonomy" id="568872"/>
    <lineage>
        <taxon>Bacteria</taxon>
        <taxon>Bacillati</taxon>
        <taxon>Actinomycetota</taxon>
        <taxon>Actinomycetes</taxon>
        <taxon>Micromonosporales</taxon>
        <taxon>Micromonosporaceae</taxon>
        <taxon>Micromonospora</taxon>
    </lineage>
</organism>
<name>A0A1C6SZ73_9ACTN</name>
<dbReference type="EMBL" id="FMHV01000002">
    <property type="protein sequence ID" value="SCL34810.1"/>
    <property type="molecule type" value="Genomic_DNA"/>
</dbReference>
<gene>
    <name evidence="1" type="ORF">GA0070624_5089</name>
</gene>
<keyword evidence="2" id="KW-1185">Reference proteome</keyword>
<dbReference type="AlphaFoldDB" id="A0A1C6SZ73"/>
<evidence type="ECO:0000313" key="2">
    <source>
        <dbReference type="Proteomes" id="UP000199413"/>
    </source>
</evidence>